<reference evidence="4" key="1">
    <citation type="journal article" date="2019" name="Int. J. Syst. Evol. Microbiol.">
        <title>The Global Catalogue of Microorganisms (GCM) 10K type strain sequencing project: providing services to taxonomists for standard genome sequencing and annotation.</title>
        <authorList>
            <consortium name="The Broad Institute Genomics Platform"/>
            <consortium name="The Broad Institute Genome Sequencing Center for Infectious Disease"/>
            <person name="Wu L."/>
            <person name="Ma J."/>
        </authorList>
    </citation>
    <scope>NUCLEOTIDE SEQUENCE [LARGE SCALE GENOMIC DNA]</scope>
    <source>
        <strain evidence="4">CCM 8609</strain>
    </source>
</reference>
<evidence type="ECO:0000256" key="1">
    <source>
        <dbReference type="SAM" id="MobiDB-lite"/>
    </source>
</evidence>
<organism evidence="3 4">
    <name type="scientific">Limosilactobacillus caviae</name>
    <dbReference type="NCBI Taxonomy" id="1769424"/>
    <lineage>
        <taxon>Bacteria</taxon>
        <taxon>Bacillati</taxon>
        <taxon>Bacillota</taxon>
        <taxon>Bacilli</taxon>
        <taxon>Lactobacillales</taxon>
        <taxon>Lactobacillaceae</taxon>
        <taxon>Limosilactobacillus</taxon>
    </lineage>
</organism>
<dbReference type="EMBL" id="BMDS01000002">
    <property type="protein sequence ID" value="GGI62786.1"/>
    <property type="molecule type" value="Genomic_DNA"/>
</dbReference>
<dbReference type="Proteomes" id="UP000603295">
    <property type="component" value="Unassembled WGS sequence"/>
</dbReference>
<feature type="region of interest" description="Disordered" evidence="1">
    <location>
        <begin position="14"/>
        <end position="37"/>
    </location>
</feature>
<keyword evidence="2" id="KW-0472">Membrane</keyword>
<evidence type="ECO:0000313" key="3">
    <source>
        <dbReference type="EMBL" id="GGI62786.1"/>
    </source>
</evidence>
<evidence type="ECO:0000313" key="4">
    <source>
        <dbReference type="Proteomes" id="UP000603295"/>
    </source>
</evidence>
<keyword evidence="2" id="KW-1133">Transmembrane helix</keyword>
<comment type="caution">
    <text evidence="3">The sequence shown here is derived from an EMBL/GenBank/DDBJ whole genome shotgun (WGS) entry which is preliminary data.</text>
</comment>
<protein>
    <submittedName>
        <fullName evidence="3">Uncharacterized protein</fullName>
    </submittedName>
</protein>
<sequence length="129" mass="14593">MQERPSETKILNFNRRTNNIPGNPADTNIPPMYNNGNGGGGNMNDKYVTKEYLNAKIETIDTKIDALSKHIDDKFEQIPNVIENSILKEREFQREQQKETRRFFWGTIIIGGISAVAGVVSVIVSLVLR</sequence>
<evidence type="ECO:0000256" key="2">
    <source>
        <dbReference type="SAM" id="Phobius"/>
    </source>
</evidence>
<accession>A0ABQ2C330</accession>
<gene>
    <name evidence="3" type="ORF">GCM10011459_06200</name>
</gene>
<keyword evidence="2" id="KW-0812">Transmembrane</keyword>
<dbReference type="RefSeq" id="WP_188357698.1">
    <property type="nucleotide sequence ID" value="NZ_BMDS01000002.1"/>
</dbReference>
<feature type="transmembrane region" description="Helical" evidence="2">
    <location>
        <begin position="103"/>
        <end position="128"/>
    </location>
</feature>
<proteinExistence type="predicted"/>
<keyword evidence="4" id="KW-1185">Reference proteome</keyword>
<name>A0ABQ2C330_9LACO</name>